<sequence>MSEISSSKKETSSIQDILFGSIAGSIGKLIEYPFDTIKVRLQSQPHDKPPKFKGTKDCIIQTFKNEGTVGFYKGITSPIIGASLENATLFLSYHLAQSSFKKLLNNEELTIPYLIACGGISGGFASFVLTPVELLKCKLQVSNLYSKQSVSVLTLIQDIYKTHGIKGFWWGQTGTLIREMGGSASWFGVYEIMTRWLKSINGRLENTTPELLISGASAGIAYNISLFPADTIKSKMQTYSIINPNSKPLNFKQSVQLILKYHGISGFYKGLGITLIRAVPANAVEQQREKLLSNFEVYEHLKQIQSENNWITSNKTHNNDRKKLKKAYNPGLESITRDVISYLDKSHISEIQSSESITQCIQQLLSKFALEKLEALQIVNSIPRSLVSLFSVIEECDQRFSEEETQEILDIVNENFPFLEQEVEDQGEEQGEDVDMD</sequence>
<dbReference type="GO" id="GO:0005634">
    <property type="term" value="C:nucleus"/>
    <property type="evidence" value="ECO:0007669"/>
    <property type="project" value="UniProtKB-SubCell"/>
</dbReference>
<name>A0A9P8PZI3_9ASCO</name>
<dbReference type="GO" id="GO:1990575">
    <property type="term" value="P:mitochondrial L-ornithine transmembrane transport"/>
    <property type="evidence" value="ECO:0007669"/>
    <property type="project" value="TreeGrafter"/>
</dbReference>
<dbReference type="InterPro" id="IPR018108">
    <property type="entry name" value="MCP_transmembrane"/>
</dbReference>
<evidence type="ECO:0000313" key="13">
    <source>
        <dbReference type="EMBL" id="KAH3680099.1"/>
    </source>
</evidence>
<keyword evidence="6" id="KW-0677">Repeat</keyword>
<feature type="repeat" description="Solcar" evidence="11">
    <location>
        <begin position="109"/>
        <end position="196"/>
    </location>
</feature>
<evidence type="ECO:0000256" key="3">
    <source>
        <dbReference type="ARBA" id="ARBA00006375"/>
    </source>
</evidence>
<evidence type="ECO:0000256" key="8">
    <source>
        <dbReference type="ARBA" id="ARBA00023128"/>
    </source>
</evidence>
<evidence type="ECO:0000256" key="1">
    <source>
        <dbReference type="ARBA" id="ARBA00004123"/>
    </source>
</evidence>
<evidence type="ECO:0000256" key="5">
    <source>
        <dbReference type="ARBA" id="ARBA00022692"/>
    </source>
</evidence>
<dbReference type="GO" id="GO:0000166">
    <property type="term" value="F:nucleotide binding"/>
    <property type="evidence" value="ECO:0007669"/>
    <property type="project" value="InterPro"/>
</dbReference>
<dbReference type="InterPro" id="IPR038324">
    <property type="entry name" value="Rpb4/RPC9_sf"/>
</dbReference>
<organism evidence="13 14">
    <name type="scientific">Wickerhamomyces mucosus</name>
    <dbReference type="NCBI Taxonomy" id="1378264"/>
    <lineage>
        <taxon>Eukaryota</taxon>
        <taxon>Fungi</taxon>
        <taxon>Dikarya</taxon>
        <taxon>Ascomycota</taxon>
        <taxon>Saccharomycotina</taxon>
        <taxon>Saccharomycetes</taxon>
        <taxon>Phaffomycetales</taxon>
        <taxon>Wickerhamomycetaceae</taxon>
        <taxon>Wickerhamomyces</taxon>
    </lineage>
</organism>
<evidence type="ECO:0000256" key="7">
    <source>
        <dbReference type="ARBA" id="ARBA00022989"/>
    </source>
</evidence>
<dbReference type="AlphaFoldDB" id="A0A9P8PZI3"/>
<evidence type="ECO:0000256" key="9">
    <source>
        <dbReference type="ARBA" id="ARBA00023136"/>
    </source>
</evidence>
<evidence type="ECO:0000256" key="6">
    <source>
        <dbReference type="ARBA" id="ARBA00022737"/>
    </source>
</evidence>
<dbReference type="InterPro" id="IPR005574">
    <property type="entry name" value="Rpb4/RPC9"/>
</dbReference>
<dbReference type="EMBL" id="JAEUBF010000160">
    <property type="protein sequence ID" value="KAH3680099.1"/>
    <property type="molecule type" value="Genomic_DNA"/>
</dbReference>
<dbReference type="GO" id="GO:0031966">
    <property type="term" value="C:mitochondrial membrane"/>
    <property type="evidence" value="ECO:0007669"/>
    <property type="project" value="UniProtKB-SubCell"/>
</dbReference>
<keyword evidence="14" id="KW-1185">Reference proteome</keyword>
<evidence type="ECO:0000256" key="10">
    <source>
        <dbReference type="ARBA" id="ARBA00023242"/>
    </source>
</evidence>
<dbReference type="Pfam" id="PF03874">
    <property type="entry name" value="RNA_pol_Rpb4"/>
    <property type="match status" value="1"/>
</dbReference>
<dbReference type="PANTHER" id="PTHR45624">
    <property type="entry name" value="MITOCHONDRIAL BASIC AMINO ACIDS TRANSPORTER-RELATED"/>
    <property type="match status" value="1"/>
</dbReference>
<dbReference type="Gene3D" id="1.20.1250.40">
    <property type="match status" value="1"/>
</dbReference>
<protein>
    <recommendedName>
        <fullName evidence="15">DNA-directed RNA polymerase III subunit RPC9</fullName>
    </recommendedName>
</protein>
<feature type="repeat" description="Solcar" evidence="11">
    <location>
        <begin position="209"/>
        <end position="295"/>
    </location>
</feature>
<reference evidence="13" key="2">
    <citation type="submission" date="2021-01" db="EMBL/GenBank/DDBJ databases">
        <authorList>
            <person name="Schikora-Tamarit M.A."/>
        </authorList>
    </citation>
    <scope>NUCLEOTIDE SEQUENCE</scope>
    <source>
        <strain evidence="13">CBS6341</strain>
    </source>
</reference>
<dbReference type="GO" id="GO:0000064">
    <property type="term" value="F:L-ornithine transmembrane transporter activity"/>
    <property type="evidence" value="ECO:0007669"/>
    <property type="project" value="TreeGrafter"/>
</dbReference>
<gene>
    <name evidence="13" type="ORF">WICMUC_000557</name>
</gene>
<dbReference type="PROSITE" id="PS50920">
    <property type="entry name" value="SOLCAR"/>
    <property type="match status" value="3"/>
</dbReference>
<dbReference type="InterPro" id="IPR050567">
    <property type="entry name" value="Mitochondrial_Carrier"/>
</dbReference>
<evidence type="ECO:0000313" key="14">
    <source>
        <dbReference type="Proteomes" id="UP000769528"/>
    </source>
</evidence>
<keyword evidence="5 11" id="KW-0812">Transmembrane</keyword>
<comment type="similarity">
    <text evidence="3 12">Belongs to the mitochondrial carrier (TC 2.A.29) family.</text>
</comment>
<dbReference type="OrthoDB" id="2139348at2759"/>
<dbReference type="PANTHER" id="PTHR45624:SF31">
    <property type="entry name" value="MITOCHONDRIAL ORNITHINE TRANSPORTER 1"/>
    <property type="match status" value="1"/>
</dbReference>
<evidence type="ECO:0000256" key="4">
    <source>
        <dbReference type="ARBA" id="ARBA00022448"/>
    </source>
</evidence>
<comment type="caution">
    <text evidence="13">The sequence shown here is derived from an EMBL/GenBank/DDBJ whole genome shotgun (WGS) entry which is preliminary data.</text>
</comment>
<dbReference type="InterPro" id="IPR023395">
    <property type="entry name" value="MCP_dom_sf"/>
</dbReference>
<keyword evidence="10" id="KW-0539">Nucleus</keyword>
<dbReference type="Pfam" id="PF00153">
    <property type="entry name" value="Mito_carr"/>
    <property type="match status" value="3"/>
</dbReference>
<evidence type="ECO:0000256" key="2">
    <source>
        <dbReference type="ARBA" id="ARBA00004225"/>
    </source>
</evidence>
<accession>A0A9P8PZI3</accession>
<dbReference type="Gene3D" id="1.50.40.10">
    <property type="entry name" value="Mitochondrial carrier domain"/>
    <property type="match status" value="1"/>
</dbReference>
<keyword evidence="7" id="KW-1133">Transmembrane helix</keyword>
<keyword evidence="8" id="KW-0496">Mitochondrion</keyword>
<dbReference type="SUPFAM" id="SSF47819">
    <property type="entry name" value="HRDC-like"/>
    <property type="match status" value="1"/>
</dbReference>
<keyword evidence="4 12" id="KW-0813">Transport</keyword>
<reference evidence="13" key="1">
    <citation type="journal article" date="2021" name="Open Biol.">
        <title>Shared evolutionary footprints suggest mitochondrial oxidative damage underlies multiple complex I losses in fungi.</title>
        <authorList>
            <person name="Schikora-Tamarit M.A."/>
            <person name="Marcet-Houben M."/>
            <person name="Nosek J."/>
            <person name="Gabaldon T."/>
        </authorList>
    </citation>
    <scope>NUCLEOTIDE SEQUENCE</scope>
    <source>
        <strain evidence="13">CBS6341</strain>
    </source>
</reference>
<dbReference type="GO" id="GO:0006352">
    <property type="term" value="P:DNA-templated transcription initiation"/>
    <property type="evidence" value="ECO:0007669"/>
    <property type="project" value="InterPro"/>
</dbReference>
<dbReference type="Proteomes" id="UP000769528">
    <property type="component" value="Unassembled WGS sequence"/>
</dbReference>
<dbReference type="InterPro" id="IPR010997">
    <property type="entry name" value="HRDC-like_sf"/>
</dbReference>
<keyword evidence="9 11" id="KW-0472">Membrane</keyword>
<feature type="repeat" description="Solcar" evidence="11">
    <location>
        <begin position="11"/>
        <end position="99"/>
    </location>
</feature>
<proteinExistence type="inferred from homology"/>
<dbReference type="SUPFAM" id="SSF103506">
    <property type="entry name" value="Mitochondrial carrier"/>
    <property type="match status" value="1"/>
</dbReference>
<dbReference type="GO" id="GO:0030880">
    <property type="term" value="C:RNA polymerase complex"/>
    <property type="evidence" value="ECO:0007669"/>
    <property type="project" value="InterPro"/>
</dbReference>
<evidence type="ECO:0008006" key="15">
    <source>
        <dbReference type="Google" id="ProtNLM"/>
    </source>
</evidence>
<evidence type="ECO:0000256" key="12">
    <source>
        <dbReference type="RuleBase" id="RU000488"/>
    </source>
</evidence>
<evidence type="ECO:0000256" key="11">
    <source>
        <dbReference type="PROSITE-ProRule" id="PRU00282"/>
    </source>
</evidence>
<comment type="subcellular location">
    <subcellularLocation>
        <location evidence="2">Mitochondrion membrane</location>
        <topology evidence="2">Multi-pass membrane protein</topology>
    </subcellularLocation>
    <subcellularLocation>
        <location evidence="1">Nucleus</location>
    </subcellularLocation>
</comment>